<dbReference type="Proteomes" id="UP000323909">
    <property type="component" value="Unassembled WGS sequence"/>
</dbReference>
<gene>
    <name evidence="2" type="ORF">F3K53_04410</name>
</gene>
<accession>A0A5M8FSR5</accession>
<name>A0A5M8FSR5_PSEVE</name>
<comment type="caution">
    <text evidence="2">The sequence shown here is derived from an EMBL/GenBank/DDBJ whole genome shotgun (WGS) entry which is preliminary data.</text>
</comment>
<evidence type="ECO:0000256" key="1">
    <source>
        <dbReference type="SAM" id="MobiDB-lite"/>
    </source>
</evidence>
<feature type="compositionally biased region" description="Polar residues" evidence="1">
    <location>
        <begin position="84"/>
        <end position="101"/>
    </location>
</feature>
<feature type="region of interest" description="Disordered" evidence="1">
    <location>
        <begin position="66"/>
        <end position="101"/>
    </location>
</feature>
<sequence>MNPTTPDGRYFVVNGRLWRCSNPAGKIDQSDVHVDESASPSHARPAGMDIPQVGQSTPSLAICITSSPHVGQTSPAISHGDPRMNSSPITGSHFSQQRGSR</sequence>
<feature type="region of interest" description="Disordered" evidence="1">
    <location>
        <begin position="23"/>
        <end position="54"/>
    </location>
</feature>
<dbReference type="EMBL" id="VWXT01000051">
    <property type="protein sequence ID" value="KAA6185702.1"/>
    <property type="molecule type" value="Genomic_DNA"/>
</dbReference>
<protein>
    <submittedName>
        <fullName evidence="2">Uncharacterized protein</fullName>
    </submittedName>
</protein>
<evidence type="ECO:0000313" key="2">
    <source>
        <dbReference type="EMBL" id="KAA6185702.1"/>
    </source>
</evidence>
<dbReference type="AlphaFoldDB" id="A0A5M8FSR5"/>
<feature type="compositionally biased region" description="Polar residues" evidence="1">
    <location>
        <begin position="66"/>
        <end position="76"/>
    </location>
</feature>
<reference evidence="2 3" key="1">
    <citation type="submission" date="2019-09" db="EMBL/GenBank/DDBJ databases">
        <title>Genomic sequencing of 4 copper resistant soil isolates.</title>
        <authorList>
            <person name="Havryliuk O."/>
        </authorList>
    </citation>
    <scope>NUCLEOTIDE SEQUENCE [LARGE SCALE GENOMIC DNA]</scope>
    <source>
        <strain evidence="2 3">UKR4</strain>
    </source>
</reference>
<proteinExistence type="predicted"/>
<evidence type="ECO:0000313" key="3">
    <source>
        <dbReference type="Proteomes" id="UP000323909"/>
    </source>
</evidence>
<organism evidence="2 3">
    <name type="scientific">Pseudomonas veronii</name>
    <dbReference type="NCBI Taxonomy" id="76761"/>
    <lineage>
        <taxon>Bacteria</taxon>
        <taxon>Pseudomonadati</taxon>
        <taxon>Pseudomonadota</taxon>
        <taxon>Gammaproteobacteria</taxon>
        <taxon>Pseudomonadales</taxon>
        <taxon>Pseudomonadaceae</taxon>
        <taxon>Pseudomonas</taxon>
    </lineage>
</organism>